<dbReference type="EMBL" id="JASMWN010000002">
    <property type="protein sequence ID" value="MDU9002856.1"/>
    <property type="molecule type" value="Genomic_DNA"/>
</dbReference>
<organism evidence="2 3">
    <name type="scientific">Sedimentitalea todarodis</name>
    <dbReference type="NCBI Taxonomy" id="1631240"/>
    <lineage>
        <taxon>Bacteria</taxon>
        <taxon>Pseudomonadati</taxon>
        <taxon>Pseudomonadota</taxon>
        <taxon>Alphaproteobacteria</taxon>
        <taxon>Rhodobacterales</taxon>
        <taxon>Paracoccaceae</taxon>
        <taxon>Sedimentitalea</taxon>
    </lineage>
</organism>
<evidence type="ECO:0000256" key="1">
    <source>
        <dbReference type="SAM" id="Phobius"/>
    </source>
</evidence>
<proteinExistence type="predicted"/>
<dbReference type="Gene3D" id="2.40.10.10">
    <property type="entry name" value="Trypsin-like serine proteases"/>
    <property type="match status" value="2"/>
</dbReference>
<keyword evidence="1" id="KW-1133">Transmembrane helix</keyword>
<keyword evidence="3" id="KW-1185">Reference proteome</keyword>
<evidence type="ECO:0000313" key="2">
    <source>
        <dbReference type="EMBL" id="MDU9002856.1"/>
    </source>
</evidence>
<dbReference type="RefSeq" id="WP_316773282.1">
    <property type="nucleotide sequence ID" value="NZ_JASMWN010000002.1"/>
</dbReference>
<feature type="transmembrane region" description="Helical" evidence="1">
    <location>
        <begin position="158"/>
        <end position="176"/>
    </location>
</feature>
<comment type="caution">
    <text evidence="2">The sequence shown here is derived from an EMBL/GenBank/DDBJ whole genome shotgun (WGS) entry which is preliminary data.</text>
</comment>
<dbReference type="Proteomes" id="UP001255416">
    <property type="component" value="Unassembled WGS sequence"/>
</dbReference>
<keyword evidence="1" id="KW-0812">Transmembrane</keyword>
<dbReference type="PRINTS" id="PR00834">
    <property type="entry name" value="PROTEASES2C"/>
</dbReference>
<dbReference type="InterPro" id="IPR043504">
    <property type="entry name" value="Peptidase_S1_PA_chymotrypsin"/>
</dbReference>
<evidence type="ECO:0000313" key="3">
    <source>
        <dbReference type="Proteomes" id="UP001255416"/>
    </source>
</evidence>
<protein>
    <submittedName>
        <fullName evidence="2">Trypsin-like peptidase domain-containing protein</fullName>
    </submittedName>
</protein>
<sequence>MSPDPEHWNAAALEHLTGPRRGKLSWVTARAVDACLLSDNRLVFVETDPDQSDPNAIARFRRVGSTYEIEAVGTPQLWVNGQPVQSAALRYGDVIEFGETGPLSRFRLYDDSHGPGLTVGEIFDDVLCYVRTSRRPLHRRLGFAAADLVRRLARDTSIVFRALVVLSLGVLAYALFLQHRADQTIRAQLESGTVQIDAVATALAEARRESIRPGDLAALQSELGERLTTNAERLRALEAQSGASRRVISTAASSVAFLQGGYSLRHKETGAMLRHVLGQGGMPVHLPNGQPYLSLSGTGDVAEVQFNGTGFVLAGRDLLITNRHVAEPWGSGARAGGDGMEPVTTRFIAYFPSQPTPVTLSLLALSDSMDLAVLAMDRSAGVPGLELAAETPAPGDEVIVMGYPTGLMSMLAQSGSTFVQDLKEAGETGFWVVAERLAAAKLIAPLASRGIVGQATETTVVYDAETTHGGSGGPVLSVDGKVVAVNTAIIPEFGGSNLGVPAGHITALLQKLTMTPGQ</sequence>
<dbReference type="InterPro" id="IPR009003">
    <property type="entry name" value="Peptidase_S1_PA"/>
</dbReference>
<dbReference type="SUPFAM" id="SSF50494">
    <property type="entry name" value="Trypsin-like serine proteases"/>
    <property type="match status" value="1"/>
</dbReference>
<gene>
    <name evidence="2" type="ORF">QO231_03180</name>
</gene>
<reference evidence="3" key="1">
    <citation type="submission" date="2023-05" db="EMBL/GenBank/DDBJ databases">
        <title>Sedimentitalea sp. nov. JM2-8.</title>
        <authorList>
            <person name="Huang J."/>
        </authorList>
    </citation>
    <scope>NUCLEOTIDE SEQUENCE [LARGE SCALE GENOMIC DNA]</scope>
    <source>
        <strain evidence="3">KHS03</strain>
    </source>
</reference>
<name>A0ABU3V9K7_9RHOB</name>
<dbReference type="Pfam" id="PF13365">
    <property type="entry name" value="Trypsin_2"/>
    <property type="match status" value="1"/>
</dbReference>
<dbReference type="InterPro" id="IPR001940">
    <property type="entry name" value="Peptidase_S1C"/>
</dbReference>
<keyword evidence="1" id="KW-0472">Membrane</keyword>
<accession>A0ABU3V9K7</accession>